<gene>
    <name evidence="7" type="ORF">M5K25_025842</name>
</gene>
<evidence type="ECO:0000256" key="5">
    <source>
        <dbReference type="SAM" id="MobiDB-lite"/>
    </source>
</evidence>
<protein>
    <recommendedName>
        <fullName evidence="6">SWIM-type domain-containing protein</fullName>
    </recommendedName>
</protein>
<keyword evidence="2 4" id="KW-0863">Zinc-finger</keyword>
<keyword evidence="8" id="KW-1185">Reference proteome</keyword>
<dbReference type="EMBL" id="JANQDX010000019">
    <property type="protein sequence ID" value="KAL0903792.1"/>
    <property type="molecule type" value="Genomic_DNA"/>
</dbReference>
<keyword evidence="3" id="KW-0862">Zinc</keyword>
<evidence type="ECO:0000256" key="3">
    <source>
        <dbReference type="ARBA" id="ARBA00022833"/>
    </source>
</evidence>
<organism evidence="7 8">
    <name type="scientific">Dendrobium thyrsiflorum</name>
    <name type="common">Pinecone-like raceme dendrobium</name>
    <name type="synonym">Orchid</name>
    <dbReference type="NCBI Taxonomy" id="117978"/>
    <lineage>
        <taxon>Eukaryota</taxon>
        <taxon>Viridiplantae</taxon>
        <taxon>Streptophyta</taxon>
        <taxon>Embryophyta</taxon>
        <taxon>Tracheophyta</taxon>
        <taxon>Spermatophyta</taxon>
        <taxon>Magnoliopsida</taxon>
        <taxon>Liliopsida</taxon>
        <taxon>Asparagales</taxon>
        <taxon>Orchidaceae</taxon>
        <taxon>Epidendroideae</taxon>
        <taxon>Malaxideae</taxon>
        <taxon>Dendrobiinae</taxon>
        <taxon>Dendrobium</taxon>
    </lineage>
</organism>
<dbReference type="Proteomes" id="UP001552299">
    <property type="component" value="Unassembled WGS sequence"/>
</dbReference>
<feature type="region of interest" description="Disordered" evidence="5">
    <location>
        <begin position="867"/>
        <end position="893"/>
    </location>
</feature>
<dbReference type="InterPro" id="IPR018289">
    <property type="entry name" value="MULE_transposase_dom"/>
</dbReference>
<comment type="caution">
    <text evidence="7">The sequence shown here is derived from an EMBL/GenBank/DDBJ whole genome shotgun (WGS) entry which is preliminary data.</text>
</comment>
<dbReference type="Pfam" id="PF04434">
    <property type="entry name" value="SWIM"/>
    <property type="match status" value="1"/>
</dbReference>
<dbReference type="AlphaFoldDB" id="A0ABD0TVV7"/>
<dbReference type="GO" id="GO:0008270">
    <property type="term" value="F:zinc ion binding"/>
    <property type="evidence" value="ECO:0007669"/>
    <property type="project" value="UniProtKB-KW"/>
</dbReference>
<dbReference type="InterPro" id="IPR007527">
    <property type="entry name" value="Znf_SWIM"/>
</dbReference>
<name>A0ABD0TVV7_DENTH</name>
<feature type="region of interest" description="Disordered" evidence="5">
    <location>
        <begin position="57"/>
        <end position="83"/>
    </location>
</feature>
<evidence type="ECO:0000313" key="7">
    <source>
        <dbReference type="EMBL" id="KAL0903792.1"/>
    </source>
</evidence>
<accession>A0ABD0TVV7</accession>
<dbReference type="Pfam" id="PF03101">
    <property type="entry name" value="FAR1"/>
    <property type="match status" value="1"/>
</dbReference>
<sequence>MAEKKVEVLEGEIRQLKSDLKEKFSDFQNQISTNNKRMEGKFAVMEEMLKKLLEMKTAPATSEARETIGGHGRRGNPNMFRGRKNPEVEILEGEDDMPPIEPLSREERSTGFERRVVDFSRKNKDFYHRDVIQCRRVFKSAEKSVIRVRRKQRKISKKVQDCEEMEDTPMVFSVEDLEDFEESPGTYNVDEDFSDLLQGSYKSEKEAYEKYCHYAHTHGFSVRKEHHSYWPGTRKVKSKDFVCSKAGFKKAKELNPNTKYRKSCTRTGCPAMVSFAVTQEGIWTVKRSIESHNHELAKPDDQHLLRSSRHITDESASVLKSMSDAGISTVNAFTYLSEEVGGVENLGFTKRDAYNYLQKERRAKIENGDTYSLIQLFKERVAADNMFAWDVQLDEQERLMNFFWADGLARIDYDCFGDVIIFDTSYRLNKYNLACAPIVGVNNHWQNIILGIAFLSDETIESFTWLFTTFLRIMDNKHPITIFTDQDQAMARAIETTLPNTRHRLCQWHIYKKAPSKIWCFNSTNKVKNLFHTCFSKCDSEEEFETAWNAMMKEGNLQNHQWLNDLYKIRSKWSTAFNKNCFNLGILSTQRSESTNHVCHGISKPTSSITECFLGLEKMMKTWRRNEKDEDFKCSQSEIQPYIKSSSILKQAALFYSRKLYSFFEEEFLQGVGGLCIEYSSSDLTMFYVKSIDKCPDSKIWTVLFNSSQGTIQCSCAKFEMMGILCSHCMRVLRQLDIVNIPEKYFLPRWSARARKDLYAGRKITNLSNSSCLSVEVPGNLKIRNYVCRFAYKISTEAQGNAEAEQCMLDGMTSMARNVQLILEGKKINNTNPVCGRKNIKDPAKCRPKGISNARLKDHWETKKKKKIKNTDFTAPTSIQFTPESNGSQSSFM</sequence>
<evidence type="ECO:0000259" key="6">
    <source>
        <dbReference type="PROSITE" id="PS50966"/>
    </source>
</evidence>
<feature type="compositionally biased region" description="Polar residues" evidence="5">
    <location>
        <begin position="871"/>
        <end position="893"/>
    </location>
</feature>
<keyword evidence="1" id="KW-0479">Metal-binding</keyword>
<evidence type="ECO:0000256" key="4">
    <source>
        <dbReference type="PROSITE-ProRule" id="PRU00325"/>
    </source>
</evidence>
<feature type="domain" description="SWIM-type" evidence="6">
    <location>
        <begin position="701"/>
        <end position="737"/>
    </location>
</feature>
<evidence type="ECO:0000256" key="2">
    <source>
        <dbReference type="ARBA" id="ARBA00022771"/>
    </source>
</evidence>
<reference evidence="7 8" key="1">
    <citation type="journal article" date="2024" name="Plant Biotechnol. J.">
        <title>Dendrobium thyrsiflorum genome and its molecular insights into genes involved in important horticultural traits.</title>
        <authorList>
            <person name="Chen B."/>
            <person name="Wang J.Y."/>
            <person name="Zheng P.J."/>
            <person name="Li K.L."/>
            <person name="Liang Y.M."/>
            <person name="Chen X.F."/>
            <person name="Zhang C."/>
            <person name="Zhao X."/>
            <person name="He X."/>
            <person name="Zhang G.Q."/>
            <person name="Liu Z.J."/>
            <person name="Xu Q."/>
        </authorList>
    </citation>
    <scope>NUCLEOTIDE SEQUENCE [LARGE SCALE GENOMIC DNA]</scope>
    <source>
        <strain evidence="7">GZMU011</strain>
    </source>
</reference>
<evidence type="ECO:0000313" key="8">
    <source>
        <dbReference type="Proteomes" id="UP001552299"/>
    </source>
</evidence>
<dbReference type="InterPro" id="IPR006564">
    <property type="entry name" value="Znf_PMZ"/>
</dbReference>
<dbReference type="PANTHER" id="PTHR47718:SF17">
    <property type="entry name" value="PROTEIN FAR1-RELATED SEQUENCE 5-LIKE"/>
    <property type="match status" value="1"/>
</dbReference>
<proteinExistence type="predicted"/>
<dbReference type="Pfam" id="PF10551">
    <property type="entry name" value="MULE"/>
    <property type="match status" value="1"/>
</dbReference>
<dbReference type="PANTHER" id="PTHR47718">
    <property type="entry name" value="OS01G0519700 PROTEIN"/>
    <property type="match status" value="1"/>
</dbReference>
<dbReference type="PROSITE" id="PS50966">
    <property type="entry name" value="ZF_SWIM"/>
    <property type="match status" value="1"/>
</dbReference>
<dbReference type="InterPro" id="IPR004330">
    <property type="entry name" value="FAR1_DNA_bnd_dom"/>
</dbReference>
<dbReference type="SMART" id="SM00575">
    <property type="entry name" value="ZnF_PMZ"/>
    <property type="match status" value="1"/>
</dbReference>
<evidence type="ECO:0000256" key="1">
    <source>
        <dbReference type="ARBA" id="ARBA00022723"/>
    </source>
</evidence>